<reference evidence="1" key="1">
    <citation type="submission" date="2021-02" db="EMBL/GenBank/DDBJ databases">
        <authorList>
            <person name="Nowell W R."/>
        </authorList>
    </citation>
    <scope>NUCLEOTIDE SEQUENCE</scope>
</reference>
<comment type="caution">
    <text evidence="1">The sequence shown here is derived from an EMBL/GenBank/DDBJ whole genome shotgun (WGS) entry which is preliminary data.</text>
</comment>
<organism evidence="1 3">
    <name type="scientific">Didymodactylos carnosus</name>
    <dbReference type="NCBI Taxonomy" id="1234261"/>
    <lineage>
        <taxon>Eukaryota</taxon>
        <taxon>Metazoa</taxon>
        <taxon>Spiralia</taxon>
        <taxon>Gnathifera</taxon>
        <taxon>Rotifera</taxon>
        <taxon>Eurotatoria</taxon>
        <taxon>Bdelloidea</taxon>
        <taxon>Philodinida</taxon>
        <taxon>Philodinidae</taxon>
        <taxon>Didymodactylos</taxon>
    </lineage>
</organism>
<name>A0A8S2F280_9BILA</name>
<feature type="non-terminal residue" evidence="1">
    <location>
        <position position="1"/>
    </location>
</feature>
<protein>
    <submittedName>
        <fullName evidence="1">Uncharacterized protein</fullName>
    </submittedName>
</protein>
<dbReference type="Gene3D" id="3.30.565.10">
    <property type="entry name" value="Histidine kinase-like ATPase, C-terminal domain"/>
    <property type="match status" value="1"/>
</dbReference>
<sequence>MINIPTADAIINIDKAFMLQCIGQYSAKLKEEIVHSVIPLEGLCLASSSTDVCQFTTFNARINTLEFATILPSRDTVITLPRYDSHQVSYLIQEDVKRIFRIPRTDTAMLKMYSIIHYINNQFHWTNDIENSVLDSTKIPLASNQSSIPRILPTAFARILTQMRNNKIGFDYLTSNQLASFLTAAMSAIDKSYQMEDLSEALNTILQLIVGQFMYIQRSCSINEQPMGTNQPCLIVSTLFLRSSIASDNVFSVYRLKPLPAIVDDEQFMYSNLPEIIGINKDDETVIFWNTVPKKNECLFSIFVHCKTNPPIIISSRVCISCKPLGRGTKVVLYLKEDLVEHLNRKYLEVTEKYSQFAGYPIRLIDEKEQPTFWNTIIDRYYIRNNQLDKRYSKSGDYQYTNSRLQIIGLKPPT</sequence>
<dbReference type="EMBL" id="CAJOBA010046092">
    <property type="protein sequence ID" value="CAF4185118.1"/>
    <property type="molecule type" value="Genomic_DNA"/>
</dbReference>
<evidence type="ECO:0000313" key="3">
    <source>
        <dbReference type="Proteomes" id="UP000677228"/>
    </source>
</evidence>
<evidence type="ECO:0000313" key="2">
    <source>
        <dbReference type="EMBL" id="CAF4185118.1"/>
    </source>
</evidence>
<dbReference type="AlphaFoldDB" id="A0A8S2F280"/>
<accession>A0A8S2F280</accession>
<proteinExistence type="predicted"/>
<dbReference type="EMBL" id="CAJNOK010024418">
    <property type="protein sequence ID" value="CAF1376471.1"/>
    <property type="molecule type" value="Genomic_DNA"/>
</dbReference>
<dbReference type="InterPro" id="IPR036890">
    <property type="entry name" value="HATPase_C_sf"/>
</dbReference>
<dbReference type="Proteomes" id="UP000682733">
    <property type="component" value="Unassembled WGS sequence"/>
</dbReference>
<evidence type="ECO:0000313" key="1">
    <source>
        <dbReference type="EMBL" id="CAF1376471.1"/>
    </source>
</evidence>
<gene>
    <name evidence="1" type="ORF">OVA965_LOCUS31908</name>
    <name evidence="2" type="ORF">TMI583_LOCUS32751</name>
</gene>
<dbReference type="Proteomes" id="UP000677228">
    <property type="component" value="Unassembled WGS sequence"/>
</dbReference>